<comment type="similarity">
    <text evidence="1">In the N-terminal section; belongs to the CRISPR-associated nuclease Cas3-HD family.</text>
</comment>
<dbReference type="Gene3D" id="1.10.3210.30">
    <property type="match status" value="1"/>
</dbReference>
<reference evidence="12 14" key="1">
    <citation type="submission" date="2016-01" db="EMBL/GenBank/DDBJ databases">
        <title>Genome Sequences of Twelve Sporeforming Bacillus Species Isolated from Foods.</title>
        <authorList>
            <person name="Berendsen E.M."/>
            <person name="Wells-Bennik M.H."/>
            <person name="Krawcyk A.O."/>
            <person name="De Jong A."/>
            <person name="Holsappel S."/>
            <person name="Eijlander R.T."/>
            <person name="Kuipers O.P."/>
        </authorList>
    </citation>
    <scope>NUCLEOTIDE SEQUENCE [LARGE SCALE GENOMIC DNA]</scope>
    <source>
        <strain evidence="12 14">B4098</strain>
    </source>
</reference>
<keyword evidence="7" id="KW-0347">Helicase</keyword>
<dbReference type="NCBIfam" id="TIGR01596">
    <property type="entry name" value="cas3_HD"/>
    <property type="match status" value="1"/>
</dbReference>
<dbReference type="Pfam" id="PF04851">
    <property type="entry name" value="ResIII"/>
    <property type="match status" value="1"/>
</dbReference>
<dbReference type="EMBL" id="LQYG01000065">
    <property type="protein sequence ID" value="KYC61677.1"/>
    <property type="molecule type" value="Genomic_DNA"/>
</dbReference>
<comment type="caution">
    <text evidence="12">The sequence shown here is derived from an EMBL/GenBank/DDBJ whole genome shotgun (WGS) entry which is preliminary data.</text>
</comment>
<evidence type="ECO:0000256" key="5">
    <source>
        <dbReference type="ARBA" id="ARBA00022741"/>
    </source>
</evidence>
<dbReference type="Pfam" id="PF22590">
    <property type="entry name" value="Cas3-like_C_2"/>
    <property type="match status" value="1"/>
</dbReference>
<proteinExistence type="inferred from homology"/>
<dbReference type="InterPro" id="IPR054712">
    <property type="entry name" value="Cas3-like_dom"/>
</dbReference>
<dbReference type="EMBL" id="JASUZX010000002">
    <property type="protein sequence ID" value="MDL5042112.1"/>
    <property type="molecule type" value="Genomic_DNA"/>
</dbReference>
<dbReference type="Proteomes" id="UP001223084">
    <property type="component" value="Unassembled WGS sequence"/>
</dbReference>
<keyword evidence="4" id="KW-0479">Metal-binding</keyword>
<dbReference type="GO" id="GO:0051607">
    <property type="term" value="P:defense response to virus"/>
    <property type="evidence" value="ECO:0007669"/>
    <property type="project" value="UniProtKB-KW"/>
</dbReference>
<keyword evidence="8" id="KW-0067">ATP-binding</keyword>
<dbReference type="PROSITE" id="PS51643">
    <property type="entry name" value="HD_CAS3"/>
    <property type="match status" value="1"/>
</dbReference>
<gene>
    <name evidence="12" type="ORF">B4098_1793</name>
    <name evidence="13" type="ORF">QN341_13965</name>
</gene>
<evidence type="ECO:0000256" key="4">
    <source>
        <dbReference type="ARBA" id="ARBA00022723"/>
    </source>
</evidence>
<name>A0A150JWT7_HEYCO</name>
<evidence type="ECO:0000313" key="14">
    <source>
        <dbReference type="Proteomes" id="UP000075288"/>
    </source>
</evidence>
<dbReference type="InterPro" id="IPR014001">
    <property type="entry name" value="Helicase_ATP-bd"/>
</dbReference>
<dbReference type="InterPro" id="IPR038257">
    <property type="entry name" value="CRISPR-assoc_Cas3_HD_sf"/>
</dbReference>
<dbReference type="Gene3D" id="3.40.50.300">
    <property type="entry name" value="P-loop containing nucleotide triphosphate hydrolases"/>
    <property type="match status" value="2"/>
</dbReference>
<feature type="domain" description="Helicase ATP-binding" evidence="10">
    <location>
        <begin position="276"/>
        <end position="453"/>
    </location>
</feature>
<dbReference type="GO" id="GO:0004518">
    <property type="term" value="F:nuclease activity"/>
    <property type="evidence" value="ECO:0007669"/>
    <property type="project" value="UniProtKB-KW"/>
</dbReference>
<evidence type="ECO:0000256" key="1">
    <source>
        <dbReference type="ARBA" id="ARBA00006847"/>
    </source>
</evidence>
<dbReference type="RefSeq" id="WP_061566680.1">
    <property type="nucleotide sequence ID" value="NZ_JASUZX010000002.1"/>
</dbReference>
<keyword evidence="3" id="KW-0540">Nuclease</keyword>
<evidence type="ECO:0000256" key="3">
    <source>
        <dbReference type="ARBA" id="ARBA00022722"/>
    </source>
</evidence>
<dbReference type="InterPro" id="IPR006483">
    <property type="entry name" value="CRISPR-assoc_Cas3_HD"/>
</dbReference>
<dbReference type="CDD" id="cd09641">
    <property type="entry name" value="Cas3''_I"/>
    <property type="match status" value="1"/>
</dbReference>
<reference evidence="13" key="2">
    <citation type="submission" date="2023-06" db="EMBL/GenBank/DDBJ databases">
        <title>Probiogenomic evaluation and L lactic producing Weizmannia coaggulans BKMTCR2-2 from tree bark.</title>
        <authorList>
            <person name="Mahittikon J."/>
            <person name="Tanasupawat S."/>
        </authorList>
    </citation>
    <scope>NUCLEOTIDE SEQUENCE</scope>
    <source>
        <strain evidence="13">BKMTCR2-2</strain>
    </source>
</reference>
<dbReference type="PATRIC" id="fig|1398.26.peg.3471"/>
<evidence type="ECO:0000313" key="13">
    <source>
        <dbReference type="EMBL" id="MDL5042112.1"/>
    </source>
</evidence>
<dbReference type="InterPro" id="IPR027417">
    <property type="entry name" value="P-loop_NTPase"/>
</dbReference>
<keyword evidence="9" id="KW-0051">Antiviral defense</keyword>
<evidence type="ECO:0000256" key="7">
    <source>
        <dbReference type="ARBA" id="ARBA00022806"/>
    </source>
</evidence>
<dbReference type="SMART" id="SM00487">
    <property type="entry name" value="DEXDc"/>
    <property type="match status" value="1"/>
</dbReference>
<dbReference type="GO" id="GO:0046872">
    <property type="term" value="F:metal ion binding"/>
    <property type="evidence" value="ECO:0007669"/>
    <property type="project" value="UniProtKB-KW"/>
</dbReference>
<dbReference type="InterPro" id="IPR006935">
    <property type="entry name" value="Helicase/UvrB_N"/>
</dbReference>
<feature type="domain" description="HD Cas3-type" evidence="11">
    <location>
        <begin position="16"/>
        <end position="216"/>
    </location>
</feature>
<evidence type="ECO:0000256" key="6">
    <source>
        <dbReference type="ARBA" id="ARBA00022801"/>
    </source>
</evidence>
<comment type="similarity">
    <text evidence="2">In the central section; belongs to the CRISPR-associated helicase Cas3 family.</text>
</comment>
<evidence type="ECO:0000259" key="11">
    <source>
        <dbReference type="PROSITE" id="PS51643"/>
    </source>
</evidence>
<sequence length="787" mass="91266">MPVLVPFDKCIARPDEEGKKHLLKNHLLRVKEFAENWISDTGEPVKELIGLAAICHDIAKSHADWQRYILDPEIKKGPTHAPQGAFLFSFLGYHWLEITRQWEAYRVVWLWLVRDIADHHGKLKKLQDDNWLQRYDWEKMDFEGISSFLKDHYPEFSGLELTIDSLDDWLDVADEQIEEAMDDLDTGFGQKKDFDLMVHLQAWRALTTALIAGDRFDVKDTGTSWFDEKTIEKCEAALGRYCTAKAGSPLAQARSQAQKNILKQMAEQPASWFYTLELPTGYGKTITALKLSLWLGKQRHYRKIVYVAPYLSILEQTSRVIGEAMDIGALEHHSLAILDQSNKSGTQGEQRAPNDELAMESWAHSVICTSFQQWSKAIFPGRAQDVLRRSFLKDSIIIIDEPQIFNPDGWNLFLTGLEAIAKQQHLCVLFLSATMPPFEYGLSRKPIRLAASGSQVERYQVRLEEKMDEEKMAAFLNAREDIKQAAILNTIEDAYRVYKQINGEEDVRLLHGLMVPVHKKLEIAKIQDHLEKEKEKRLIVIATQIIEAGVDVSFHHVIRALPILPSIVQAAGRVNRHFETDNGILTIAPFFRNGEKNTRNSIYARPLQRITDRLLFEKDIWLESEMEPLVRRYYEEMFRENTYETAKQAIREAYEGDWPQLSKYEPFGQDYLKLPLFVPWEVPEEDEKWLPEQFLWLRKKFGVTDAASIYERYSNVNFMNGLSFEERKQFMILFHHFVLNVPVKTALRFVSQEEYLQSNRVPLLYSEGAYDQNLGLVGHFDELDNFI</sequence>
<dbReference type="PROSITE" id="PS51192">
    <property type="entry name" value="HELICASE_ATP_BIND_1"/>
    <property type="match status" value="1"/>
</dbReference>
<keyword evidence="6" id="KW-0378">Hydrolase</keyword>
<dbReference type="GO" id="GO:0004386">
    <property type="term" value="F:helicase activity"/>
    <property type="evidence" value="ECO:0007669"/>
    <property type="project" value="UniProtKB-KW"/>
</dbReference>
<dbReference type="NCBIfam" id="TIGR01587">
    <property type="entry name" value="cas3_core"/>
    <property type="match status" value="1"/>
</dbReference>
<organism evidence="12 14">
    <name type="scientific">Heyndrickxia coagulans</name>
    <name type="common">Weizmannia coagulans</name>
    <dbReference type="NCBI Taxonomy" id="1398"/>
    <lineage>
        <taxon>Bacteria</taxon>
        <taxon>Bacillati</taxon>
        <taxon>Bacillota</taxon>
        <taxon>Bacilli</taxon>
        <taxon>Bacillales</taxon>
        <taxon>Bacillaceae</taxon>
        <taxon>Heyndrickxia</taxon>
    </lineage>
</organism>
<evidence type="ECO:0000259" key="10">
    <source>
        <dbReference type="PROSITE" id="PS51192"/>
    </source>
</evidence>
<evidence type="ECO:0000256" key="8">
    <source>
        <dbReference type="ARBA" id="ARBA00022840"/>
    </source>
</evidence>
<protein>
    <submittedName>
        <fullName evidence="13">CRISPR-associated helicase/endonuclease Cas3</fullName>
    </submittedName>
</protein>
<accession>A0A150JWT7</accession>
<dbReference type="SUPFAM" id="SSF52540">
    <property type="entry name" value="P-loop containing nucleoside triphosphate hydrolases"/>
    <property type="match status" value="1"/>
</dbReference>
<dbReference type="GO" id="GO:0005524">
    <property type="term" value="F:ATP binding"/>
    <property type="evidence" value="ECO:0007669"/>
    <property type="project" value="UniProtKB-KW"/>
</dbReference>
<dbReference type="AlphaFoldDB" id="A0A150JWT7"/>
<evidence type="ECO:0000256" key="9">
    <source>
        <dbReference type="ARBA" id="ARBA00023118"/>
    </source>
</evidence>
<dbReference type="GO" id="GO:0003677">
    <property type="term" value="F:DNA binding"/>
    <property type="evidence" value="ECO:0007669"/>
    <property type="project" value="InterPro"/>
</dbReference>
<evidence type="ECO:0000313" key="12">
    <source>
        <dbReference type="EMBL" id="KYC61677.1"/>
    </source>
</evidence>
<evidence type="ECO:0000256" key="2">
    <source>
        <dbReference type="ARBA" id="ARBA00009046"/>
    </source>
</evidence>
<keyword evidence="5" id="KW-0547">Nucleotide-binding</keyword>
<dbReference type="GO" id="GO:0016787">
    <property type="term" value="F:hydrolase activity"/>
    <property type="evidence" value="ECO:0007669"/>
    <property type="project" value="UniProtKB-KW"/>
</dbReference>
<dbReference type="InterPro" id="IPR006474">
    <property type="entry name" value="Helicase_Cas3_CRISPR-ass_core"/>
</dbReference>
<dbReference type="Proteomes" id="UP000075288">
    <property type="component" value="Unassembled WGS sequence"/>
</dbReference>